<dbReference type="Proteomes" id="UP001178508">
    <property type="component" value="Chromosome 5"/>
</dbReference>
<evidence type="ECO:0000313" key="2">
    <source>
        <dbReference type="EMBL" id="CAJ1057612.1"/>
    </source>
</evidence>
<sequence length="63" mass="7018">MNWRCQPRLPYAAMAVVGRQPVPAPRWRHLGNGGKIVSQKEARVGEEAEMEEGEVRDTGKTGE</sequence>
<dbReference type="EMBL" id="OY660868">
    <property type="protein sequence ID" value="CAJ1057612.1"/>
    <property type="molecule type" value="Genomic_DNA"/>
</dbReference>
<evidence type="ECO:0000256" key="1">
    <source>
        <dbReference type="SAM" id="MobiDB-lite"/>
    </source>
</evidence>
<dbReference type="AlphaFoldDB" id="A0AAV1F8X9"/>
<keyword evidence="3" id="KW-1185">Reference proteome</keyword>
<proteinExistence type="predicted"/>
<protein>
    <submittedName>
        <fullName evidence="2">Uncharacterized protein</fullName>
    </submittedName>
</protein>
<evidence type="ECO:0000313" key="3">
    <source>
        <dbReference type="Proteomes" id="UP001178508"/>
    </source>
</evidence>
<feature type="region of interest" description="Disordered" evidence="1">
    <location>
        <begin position="41"/>
        <end position="63"/>
    </location>
</feature>
<accession>A0AAV1F8X9</accession>
<feature type="compositionally biased region" description="Basic and acidic residues" evidence="1">
    <location>
        <begin position="53"/>
        <end position="63"/>
    </location>
</feature>
<reference evidence="2" key="1">
    <citation type="submission" date="2023-08" db="EMBL/GenBank/DDBJ databases">
        <authorList>
            <person name="Alioto T."/>
            <person name="Alioto T."/>
            <person name="Gomez Garrido J."/>
        </authorList>
    </citation>
    <scope>NUCLEOTIDE SEQUENCE</scope>
</reference>
<feature type="non-terminal residue" evidence="2">
    <location>
        <position position="63"/>
    </location>
</feature>
<organism evidence="2 3">
    <name type="scientific">Xyrichtys novacula</name>
    <name type="common">Pearly razorfish</name>
    <name type="synonym">Hemipteronotus novacula</name>
    <dbReference type="NCBI Taxonomy" id="13765"/>
    <lineage>
        <taxon>Eukaryota</taxon>
        <taxon>Metazoa</taxon>
        <taxon>Chordata</taxon>
        <taxon>Craniata</taxon>
        <taxon>Vertebrata</taxon>
        <taxon>Euteleostomi</taxon>
        <taxon>Actinopterygii</taxon>
        <taxon>Neopterygii</taxon>
        <taxon>Teleostei</taxon>
        <taxon>Neoteleostei</taxon>
        <taxon>Acanthomorphata</taxon>
        <taxon>Eupercaria</taxon>
        <taxon>Labriformes</taxon>
        <taxon>Labridae</taxon>
        <taxon>Xyrichtys</taxon>
    </lineage>
</organism>
<gene>
    <name evidence="2" type="ORF">XNOV1_A000976</name>
</gene>
<name>A0AAV1F8X9_XYRNO</name>